<dbReference type="InterPro" id="IPR002509">
    <property type="entry name" value="NODB_dom"/>
</dbReference>
<dbReference type="Pfam" id="PF01522">
    <property type="entry name" value="Polysacc_deac_1"/>
    <property type="match status" value="1"/>
</dbReference>
<keyword evidence="1" id="KW-1133">Transmembrane helix</keyword>
<evidence type="ECO:0000256" key="1">
    <source>
        <dbReference type="SAM" id="Phobius"/>
    </source>
</evidence>
<feature type="domain" description="NodB homology" evidence="2">
    <location>
        <begin position="54"/>
        <end position="231"/>
    </location>
</feature>
<dbReference type="InterPro" id="IPR050248">
    <property type="entry name" value="Polysacc_deacetylase_ArnD"/>
</dbReference>
<proteinExistence type="predicted"/>
<dbReference type="STRING" id="1121321.SAMN04488530_13516"/>
<keyword evidence="1" id="KW-0812">Transmembrane</keyword>
<protein>
    <submittedName>
        <fullName evidence="3">Polysaccharide deacetylase family sporulation protein PdaB</fullName>
    </submittedName>
</protein>
<dbReference type="PANTHER" id="PTHR10587:SF128">
    <property type="entry name" value="POLYSACCHARIDE DEACETYLASE PDAB-RELATED"/>
    <property type="match status" value="1"/>
</dbReference>
<evidence type="ECO:0000313" key="3">
    <source>
        <dbReference type="EMBL" id="SHH31241.1"/>
    </source>
</evidence>
<dbReference type="InterPro" id="IPR011330">
    <property type="entry name" value="Glyco_hydro/deAcase_b/a-brl"/>
</dbReference>
<keyword evidence="1" id="KW-0472">Membrane</keyword>
<dbReference type="EMBL" id="FQWX01000035">
    <property type="protein sequence ID" value="SHH31241.1"/>
    <property type="molecule type" value="Genomic_DNA"/>
</dbReference>
<evidence type="ECO:0000259" key="2">
    <source>
        <dbReference type="PROSITE" id="PS51677"/>
    </source>
</evidence>
<sequence length="255" mass="29067">MNRKFKRTRALVSSIIFFSLSLVLIFILVSGIKYICSTQENSKVPIYRVDTNDKKVAITFDVAWGTQNIDEIISILEKHNIKATFFLVGSWIDDNEELVKKLYDNGHEIGNHSNTHANLKEISDEDIINEIEITTEKISNITGEKTDLFRPPFGDVDDKSMEICENLGYKVIKWDVDSLDWKEVGPNHVIERVVKGSQPGSIVLFHANASDVGNYLDNIINRLEKNGYEIVKVSDLIYKENYSIDQNGVQKINLK</sequence>
<gene>
    <name evidence="3" type="ORF">SAMN04488530_13516</name>
</gene>
<feature type="transmembrane region" description="Helical" evidence="1">
    <location>
        <begin position="12"/>
        <end position="35"/>
    </location>
</feature>
<dbReference type="AlphaFoldDB" id="A0A1M5RYI6"/>
<evidence type="ECO:0000313" key="4">
    <source>
        <dbReference type="Proteomes" id="UP000243255"/>
    </source>
</evidence>
<dbReference type="GO" id="GO:0016020">
    <property type="term" value="C:membrane"/>
    <property type="evidence" value="ECO:0007669"/>
    <property type="project" value="TreeGrafter"/>
</dbReference>
<dbReference type="Gene3D" id="3.20.20.370">
    <property type="entry name" value="Glycoside hydrolase/deacetylase"/>
    <property type="match status" value="1"/>
</dbReference>
<dbReference type="Proteomes" id="UP000243255">
    <property type="component" value="Unassembled WGS sequence"/>
</dbReference>
<dbReference type="GO" id="GO:0016810">
    <property type="term" value="F:hydrolase activity, acting on carbon-nitrogen (but not peptide) bonds"/>
    <property type="evidence" value="ECO:0007669"/>
    <property type="project" value="InterPro"/>
</dbReference>
<dbReference type="GO" id="GO:0005975">
    <property type="term" value="P:carbohydrate metabolic process"/>
    <property type="evidence" value="ECO:0007669"/>
    <property type="project" value="InterPro"/>
</dbReference>
<dbReference type="PROSITE" id="PS51677">
    <property type="entry name" value="NODB"/>
    <property type="match status" value="1"/>
</dbReference>
<dbReference type="RefSeq" id="WP_073127181.1">
    <property type="nucleotide sequence ID" value="NZ_BAABCH010000082.1"/>
</dbReference>
<organism evidence="3 4">
    <name type="scientific">Asaccharospora irregularis DSM 2635</name>
    <dbReference type="NCBI Taxonomy" id="1121321"/>
    <lineage>
        <taxon>Bacteria</taxon>
        <taxon>Bacillati</taxon>
        <taxon>Bacillota</taxon>
        <taxon>Clostridia</taxon>
        <taxon>Peptostreptococcales</taxon>
        <taxon>Peptostreptococcaceae</taxon>
        <taxon>Asaccharospora</taxon>
    </lineage>
</organism>
<accession>A0A1M5RYI6</accession>
<dbReference type="PANTHER" id="PTHR10587">
    <property type="entry name" value="GLYCOSYL TRANSFERASE-RELATED"/>
    <property type="match status" value="1"/>
</dbReference>
<keyword evidence="4" id="KW-1185">Reference proteome</keyword>
<reference evidence="4" key="1">
    <citation type="submission" date="2016-11" db="EMBL/GenBank/DDBJ databases">
        <authorList>
            <person name="Varghese N."/>
            <person name="Submissions S."/>
        </authorList>
    </citation>
    <scope>NUCLEOTIDE SEQUENCE [LARGE SCALE GENOMIC DNA]</scope>
    <source>
        <strain evidence="4">DSM 2635</strain>
    </source>
</reference>
<dbReference type="SUPFAM" id="SSF88713">
    <property type="entry name" value="Glycoside hydrolase/deacetylase"/>
    <property type="match status" value="1"/>
</dbReference>
<name>A0A1M5RYI6_9FIRM</name>
<dbReference type="OrthoDB" id="9806342at2"/>